<dbReference type="EC" id="1.14.14.158" evidence="1"/>
<protein>
    <submittedName>
        <fullName evidence="1">Cytochrome P450</fullName>
        <ecNumber evidence="1">1.14.14.158</ecNumber>
    </submittedName>
</protein>
<sequence length="139" mass="15520">MVEQVFCKCAKQSVEKLKPDILNGSPVNMEEKFSQLTLDVIGLSLLNYNLDLLMTNNSVIDSIYTVLKEVELCSTYLLSYWKVREEVSSAQLRDDLLSILVAGHETSSSTAPPKKGLKLLQGDVKVDIRSNGQQQITAW</sequence>
<comment type="caution">
    <text evidence="1">The sequence shown here is derived from an EMBL/GenBank/DDBJ whole genome shotgun (WGS) entry which is preliminary data.</text>
</comment>
<keyword evidence="1" id="KW-0560">Oxidoreductase</keyword>
<reference evidence="2" key="1">
    <citation type="journal article" date="2024" name="IScience">
        <title>Strigolactones Initiate the Formation of Haustorium-like Structures in Castilleja.</title>
        <authorList>
            <person name="Buerger M."/>
            <person name="Peterson D."/>
            <person name="Chory J."/>
        </authorList>
    </citation>
    <scope>NUCLEOTIDE SEQUENCE [LARGE SCALE GENOMIC DNA]</scope>
</reference>
<dbReference type="EMBL" id="JAVIJP010000003">
    <property type="protein sequence ID" value="KAL3654704.1"/>
    <property type="molecule type" value="Genomic_DNA"/>
</dbReference>
<evidence type="ECO:0000313" key="1">
    <source>
        <dbReference type="EMBL" id="KAL3654704.1"/>
    </source>
</evidence>
<dbReference type="SUPFAM" id="SSF48264">
    <property type="entry name" value="Cytochrome P450"/>
    <property type="match status" value="1"/>
</dbReference>
<evidence type="ECO:0000313" key="2">
    <source>
        <dbReference type="Proteomes" id="UP001632038"/>
    </source>
</evidence>
<dbReference type="AlphaFoldDB" id="A0ABD3EKG9"/>
<dbReference type="Gene3D" id="1.10.630.10">
    <property type="entry name" value="Cytochrome P450"/>
    <property type="match status" value="1"/>
</dbReference>
<gene>
    <name evidence="1" type="primary">LUT1_1</name>
    <name evidence="1" type="ORF">CASFOL_001439</name>
</gene>
<dbReference type="GO" id="GO:0072374">
    <property type="term" value="F:carotene epsilon hydroxylase activity"/>
    <property type="evidence" value="ECO:0007669"/>
    <property type="project" value="UniProtKB-EC"/>
</dbReference>
<dbReference type="Proteomes" id="UP001632038">
    <property type="component" value="Unassembled WGS sequence"/>
</dbReference>
<organism evidence="1 2">
    <name type="scientific">Castilleja foliolosa</name>
    <dbReference type="NCBI Taxonomy" id="1961234"/>
    <lineage>
        <taxon>Eukaryota</taxon>
        <taxon>Viridiplantae</taxon>
        <taxon>Streptophyta</taxon>
        <taxon>Embryophyta</taxon>
        <taxon>Tracheophyta</taxon>
        <taxon>Spermatophyta</taxon>
        <taxon>Magnoliopsida</taxon>
        <taxon>eudicotyledons</taxon>
        <taxon>Gunneridae</taxon>
        <taxon>Pentapetalae</taxon>
        <taxon>asterids</taxon>
        <taxon>lamiids</taxon>
        <taxon>Lamiales</taxon>
        <taxon>Orobanchaceae</taxon>
        <taxon>Pedicularideae</taxon>
        <taxon>Castillejinae</taxon>
        <taxon>Castilleja</taxon>
    </lineage>
</organism>
<name>A0ABD3EKG9_9LAMI</name>
<dbReference type="InterPro" id="IPR036396">
    <property type="entry name" value="Cyt_P450_sf"/>
</dbReference>
<keyword evidence="2" id="KW-1185">Reference proteome</keyword>
<proteinExistence type="predicted"/>
<accession>A0ABD3EKG9</accession>